<evidence type="ECO:0000256" key="3">
    <source>
        <dbReference type="ARBA" id="ARBA00022840"/>
    </source>
</evidence>
<evidence type="ECO:0000256" key="2">
    <source>
        <dbReference type="ARBA" id="ARBA00022741"/>
    </source>
</evidence>
<protein>
    <submittedName>
        <fullName evidence="7">Aspartyl-tRNA synthetase 2, mitochondrial</fullName>
    </submittedName>
</protein>
<dbReference type="Gene3D" id="3.30.930.10">
    <property type="entry name" value="Bira Bifunctional Protein, Domain 2"/>
    <property type="match status" value="1"/>
</dbReference>
<keyword evidence="8" id="KW-1185">Reference proteome</keyword>
<dbReference type="SUPFAM" id="SSF55681">
    <property type="entry name" value="Class II aaRS and biotin synthetases"/>
    <property type="match status" value="1"/>
</dbReference>
<accession>A0A4W5QKK4</accession>
<dbReference type="Gene3D" id="2.40.50.140">
    <property type="entry name" value="Nucleic acid-binding proteins"/>
    <property type="match status" value="1"/>
</dbReference>
<keyword evidence="4" id="KW-0648">Protein biosynthesis</keyword>
<dbReference type="Pfam" id="PF00152">
    <property type="entry name" value="tRNA-synt_2"/>
    <property type="match status" value="1"/>
</dbReference>
<dbReference type="InterPro" id="IPR012340">
    <property type="entry name" value="NA-bd_OB-fold"/>
</dbReference>
<dbReference type="GO" id="GO:0005524">
    <property type="term" value="F:ATP binding"/>
    <property type="evidence" value="ECO:0007669"/>
    <property type="project" value="UniProtKB-KW"/>
</dbReference>
<dbReference type="GO" id="GO:0005739">
    <property type="term" value="C:mitochondrion"/>
    <property type="evidence" value="ECO:0007669"/>
    <property type="project" value="TreeGrafter"/>
</dbReference>
<dbReference type="InterPro" id="IPR045864">
    <property type="entry name" value="aa-tRNA-synth_II/BPL/LPL"/>
</dbReference>
<keyword evidence="5" id="KW-0030">Aminoacyl-tRNA synthetase</keyword>
<evidence type="ECO:0000313" key="7">
    <source>
        <dbReference type="Ensembl" id="ENSHHUP00000074500.1"/>
    </source>
</evidence>
<reference evidence="8" key="1">
    <citation type="submission" date="2018-06" db="EMBL/GenBank/DDBJ databases">
        <title>Genome assembly of Danube salmon.</title>
        <authorList>
            <person name="Macqueen D.J."/>
            <person name="Gundappa M.K."/>
        </authorList>
    </citation>
    <scope>NUCLEOTIDE SEQUENCE [LARGE SCALE GENOMIC DNA]</scope>
</reference>
<evidence type="ECO:0000256" key="5">
    <source>
        <dbReference type="ARBA" id="ARBA00023146"/>
    </source>
</evidence>
<dbReference type="GO" id="GO:0006422">
    <property type="term" value="P:aspartyl-tRNA aminoacylation"/>
    <property type="evidence" value="ECO:0007669"/>
    <property type="project" value="TreeGrafter"/>
</dbReference>
<keyword evidence="2" id="KW-0547">Nucleotide-binding</keyword>
<dbReference type="InterPro" id="IPR004364">
    <property type="entry name" value="Aa-tRNA-synt_II"/>
</dbReference>
<evidence type="ECO:0000256" key="1">
    <source>
        <dbReference type="ARBA" id="ARBA00022598"/>
    </source>
</evidence>
<evidence type="ECO:0000313" key="8">
    <source>
        <dbReference type="Proteomes" id="UP000314982"/>
    </source>
</evidence>
<evidence type="ECO:0000256" key="4">
    <source>
        <dbReference type="ARBA" id="ARBA00022917"/>
    </source>
</evidence>
<organism evidence="7 8">
    <name type="scientific">Hucho hucho</name>
    <name type="common">huchen</name>
    <dbReference type="NCBI Taxonomy" id="62062"/>
    <lineage>
        <taxon>Eukaryota</taxon>
        <taxon>Metazoa</taxon>
        <taxon>Chordata</taxon>
        <taxon>Craniata</taxon>
        <taxon>Vertebrata</taxon>
        <taxon>Euteleostomi</taxon>
        <taxon>Actinopterygii</taxon>
        <taxon>Neopterygii</taxon>
        <taxon>Teleostei</taxon>
        <taxon>Protacanthopterygii</taxon>
        <taxon>Salmoniformes</taxon>
        <taxon>Salmonidae</taxon>
        <taxon>Salmoninae</taxon>
        <taxon>Hucho</taxon>
    </lineage>
</organism>
<feature type="domain" description="Aminoacyl-tRNA synthetase class II (D/K/N)" evidence="6">
    <location>
        <begin position="207"/>
        <end position="333"/>
    </location>
</feature>
<dbReference type="GeneTree" id="ENSGT01030000234618"/>
<evidence type="ECO:0000259" key="6">
    <source>
        <dbReference type="Pfam" id="PF00152"/>
    </source>
</evidence>
<dbReference type="PANTHER" id="PTHR22594:SF5">
    <property type="entry name" value="ASPARTATE--TRNA LIGASE, MITOCHONDRIAL"/>
    <property type="match status" value="1"/>
</dbReference>
<proteinExistence type="predicted"/>
<name>A0A4W5QKK4_9TELE</name>
<dbReference type="GO" id="GO:0004815">
    <property type="term" value="F:aspartate-tRNA ligase activity"/>
    <property type="evidence" value="ECO:0007669"/>
    <property type="project" value="TreeGrafter"/>
</dbReference>
<dbReference type="STRING" id="62062.ENSHHUP00000074500"/>
<reference evidence="7" key="3">
    <citation type="submission" date="2025-09" db="UniProtKB">
        <authorList>
            <consortium name="Ensembl"/>
        </authorList>
    </citation>
    <scope>IDENTIFICATION</scope>
</reference>
<dbReference type="Proteomes" id="UP000314982">
    <property type="component" value="Unassembled WGS sequence"/>
</dbReference>
<reference evidence="7" key="2">
    <citation type="submission" date="2025-08" db="UniProtKB">
        <authorList>
            <consortium name="Ensembl"/>
        </authorList>
    </citation>
    <scope>IDENTIFICATION</scope>
</reference>
<dbReference type="AlphaFoldDB" id="A0A4W5QKK4"/>
<keyword evidence="3" id="KW-0067">ATP-binding</keyword>
<dbReference type="PANTHER" id="PTHR22594">
    <property type="entry name" value="ASPARTYL/LYSYL-TRNA SYNTHETASE"/>
    <property type="match status" value="1"/>
</dbReference>
<dbReference type="Ensembl" id="ENSHHUT00000076948.1">
    <property type="protein sequence ID" value="ENSHHUP00000074500.1"/>
    <property type="gene ID" value="ENSHHUG00000043676.1"/>
</dbReference>
<keyword evidence="1" id="KW-0436">Ligase</keyword>
<sequence length="372" mass="41458">LQSHTCGELRPAQVGEEVTLWLGSVPDAKINLIKALCDLPPESVIRVKGTARLQPDGQENKMPTGEVEVLAESVEILNVCRKLPCEIKDFVNTSNLRLRSQQVMKIREYLCNVHCGLWILKTPTLFKNTPGGTELDVNFLSGRYFQLAWCYRDGSKPDRQPEFTQMAQARPRDLLLISAGMQECRPLLGKLRLQCAELLECSGMAVRNPSAFHFLSVLDFPLFLPKEDDPGQLDSAHHPFTAPLPEDTHLLYSQPQCLLGCEIGGGSILIHKMFLGNRALTGLFCLPGRFLSHLLEALDSGAPPYSGIAWGFDRLVSIIVGTPSIRDMIAFPKSFRGHDLMSHAPDFVSENELKPYHISVNWPEDSEGNQEK</sequence>
<dbReference type="SUPFAM" id="SSF50249">
    <property type="entry name" value="Nucleic acid-binding proteins"/>
    <property type="match status" value="1"/>
</dbReference>